<dbReference type="GO" id="GO:0009252">
    <property type="term" value="P:peptidoglycan biosynthetic process"/>
    <property type="evidence" value="ECO:0007669"/>
    <property type="project" value="UniProtKB-UniRule"/>
</dbReference>
<evidence type="ECO:0000256" key="4">
    <source>
        <dbReference type="ARBA" id="ARBA00022618"/>
    </source>
</evidence>
<keyword evidence="5 12" id="KW-0808">Transferase</keyword>
<reference evidence="14 15" key="2">
    <citation type="submission" date="2007-09" db="EMBL/GenBank/DDBJ databases">
        <authorList>
            <person name="Fulton L."/>
            <person name="Clifton S."/>
            <person name="Fulton B."/>
            <person name="Xu J."/>
            <person name="Minx P."/>
            <person name="Pepin K.H."/>
            <person name="Johnson M."/>
            <person name="Thiruvilangam P."/>
            <person name="Bhonagiri V."/>
            <person name="Nash W.E."/>
            <person name="Mardis E.R."/>
            <person name="Wilson R.K."/>
        </authorList>
    </citation>
    <scope>NUCLEOTIDE SEQUENCE [LARGE SCALE GENOMIC DNA]</scope>
    <source>
        <strain evidence="14 15">ATCC 33270</strain>
    </source>
</reference>
<dbReference type="GO" id="GO:0071555">
    <property type="term" value="P:cell wall organization"/>
    <property type="evidence" value="ECO:0007669"/>
    <property type="project" value="UniProtKB-KW"/>
</dbReference>
<dbReference type="NCBIfam" id="TIGR01072">
    <property type="entry name" value="murA"/>
    <property type="match status" value="1"/>
</dbReference>
<sequence length="451" mass="48515">MRTPPFHDVSHRIGILESCYFTIKKYFGGICLPKILVRKSAPLEGTVKIDGAKNAALPIIAASLLGTEPIVLEDVPNLVDVKIILKVLESLGAKVEFLSENRVSIDSSNINSFVTDRSLMEKMRASFLVMGPLLARFGRADAFLPGGCAIGSRPIDLHLKGFKILGALIEEEPDKVSARCEKLYGDTIYLDFPSVGATQNIMMAATLARGETIIENAAMEPEIVDLGNFLNKMGAKISGAGTSTIRIIGVEKLGGTVHTIIPDRIEAATFMIAAAITGGKVVVQNCISNHIKPVIAKLKETGAYVVVNEDEDSIFVKGSDKIKGTDIKTLPYPGFPTDVQAQFMAYLCVCEDQAKVTETVFENRFMHVKELNKMGAIIATSGKEARIAGVRKLSGAEVNATDLRAGAALVLAGLVAEGTTTIGNIYHIDRGYNDFVGKMKSLGANIERIED</sequence>
<feature type="binding site" evidence="12">
    <location>
        <begin position="53"/>
        <end position="54"/>
    </location>
    <ligand>
        <name>phosphoenolpyruvate</name>
        <dbReference type="ChEBI" id="CHEBI:58702"/>
    </ligand>
</feature>
<dbReference type="GO" id="GO:0019277">
    <property type="term" value="P:UDP-N-acetylgalactosamine biosynthetic process"/>
    <property type="evidence" value="ECO:0007669"/>
    <property type="project" value="InterPro"/>
</dbReference>
<keyword evidence="12" id="KW-0670">Pyruvate</keyword>
<dbReference type="GO" id="GO:0008760">
    <property type="term" value="F:UDP-N-acetylglucosamine 1-carboxyvinyltransferase activity"/>
    <property type="evidence" value="ECO:0007669"/>
    <property type="project" value="UniProtKB-UniRule"/>
</dbReference>
<dbReference type="Pfam" id="PF00275">
    <property type="entry name" value="EPSP_synthase"/>
    <property type="match status" value="1"/>
</dbReference>
<evidence type="ECO:0000256" key="7">
    <source>
        <dbReference type="ARBA" id="ARBA00022984"/>
    </source>
</evidence>
<dbReference type="InterPro" id="IPR036968">
    <property type="entry name" value="Enolpyruvate_Tfrase_sf"/>
</dbReference>
<feature type="active site" description="Proton donor" evidence="12">
    <location>
        <position position="148"/>
    </location>
</feature>
<dbReference type="UniPathway" id="UPA00219"/>
<dbReference type="HOGENOM" id="CLU_027387_0_0_9"/>
<keyword evidence="3 12" id="KW-0963">Cytoplasm</keyword>
<keyword evidence="7 12" id="KW-0573">Peptidoglycan synthesis</keyword>
<dbReference type="NCBIfam" id="NF006873">
    <property type="entry name" value="PRK09369.1"/>
    <property type="match status" value="1"/>
</dbReference>
<dbReference type="HAMAP" id="MF_00111">
    <property type="entry name" value="MurA"/>
    <property type="match status" value="1"/>
</dbReference>
<dbReference type="EC" id="2.5.1.7" evidence="12"/>
<comment type="caution">
    <text evidence="12">Lacks conserved residue(s) required for the propagation of feature annotation.</text>
</comment>
<dbReference type="PANTHER" id="PTHR43783">
    <property type="entry name" value="UDP-N-ACETYLGLUCOSAMINE 1-CARBOXYVINYLTRANSFERASE"/>
    <property type="match status" value="1"/>
</dbReference>
<dbReference type="CDD" id="cd01555">
    <property type="entry name" value="UdpNAET"/>
    <property type="match status" value="1"/>
</dbReference>
<feature type="binding site" evidence="12">
    <location>
        <position position="360"/>
    </location>
    <ligand>
        <name>UDP-N-acetyl-alpha-D-glucosamine</name>
        <dbReference type="ChEBI" id="CHEBI:57705"/>
    </ligand>
</feature>
<dbReference type="InterPro" id="IPR005750">
    <property type="entry name" value="UDP_GlcNAc_COvinyl_MurA"/>
</dbReference>
<reference evidence="14 15" key="1">
    <citation type="submission" date="2007-09" db="EMBL/GenBank/DDBJ databases">
        <title>Draft genome sequence of Peptostreptococcus micros (ATCC 33270).</title>
        <authorList>
            <person name="Sudarsanam P."/>
            <person name="Ley R."/>
            <person name="Guruge J."/>
            <person name="Turnbaugh P.J."/>
            <person name="Mahowald M."/>
            <person name="Liep D."/>
            <person name="Gordon J."/>
        </authorList>
    </citation>
    <scope>NUCLEOTIDE SEQUENCE [LARGE SCALE GENOMIC DNA]</scope>
    <source>
        <strain evidence="14 15">ATCC 33270</strain>
    </source>
</reference>
<protein>
    <recommendedName>
        <fullName evidence="12">UDP-N-acetylglucosamine 1-carboxyvinyltransferase</fullName>
        <ecNumber evidence="12">2.5.1.7</ecNumber>
    </recommendedName>
    <alternativeName>
        <fullName evidence="12">Enoylpyruvate transferase</fullName>
    </alternativeName>
    <alternativeName>
        <fullName evidence="12">UDP-N-acetylglucosamine enolpyruvyl transferase</fullName>
        <shortName evidence="12">EPT</shortName>
    </alternativeName>
</protein>
<evidence type="ECO:0000256" key="9">
    <source>
        <dbReference type="ARBA" id="ARBA00023316"/>
    </source>
</evidence>
<dbReference type="AlphaFoldDB" id="A8SM74"/>
<comment type="function">
    <text evidence="12">Cell wall formation. Adds enolpyruvyl to UDP-N-acetylglucosamine.</text>
</comment>
<evidence type="ECO:0000256" key="3">
    <source>
        <dbReference type="ARBA" id="ARBA00022490"/>
    </source>
</evidence>
<feature type="domain" description="Enolpyruvate transferase" evidence="13">
    <location>
        <begin position="37"/>
        <end position="439"/>
    </location>
</feature>
<dbReference type="GO" id="GO:0005737">
    <property type="term" value="C:cytoplasm"/>
    <property type="evidence" value="ECO:0007669"/>
    <property type="project" value="UniProtKB-SubCell"/>
</dbReference>
<feature type="binding site" evidence="12">
    <location>
        <position position="124"/>
    </location>
    <ligand>
        <name>UDP-N-acetyl-alpha-D-glucosamine</name>
        <dbReference type="ChEBI" id="CHEBI:57705"/>
    </ligand>
</feature>
<dbReference type="EMBL" id="ABEE02000017">
    <property type="protein sequence ID" value="EDP23423.1"/>
    <property type="molecule type" value="Genomic_DNA"/>
</dbReference>
<evidence type="ECO:0000256" key="6">
    <source>
        <dbReference type="ARBA" id="ARBA00022960"/>
    </source>
</evidence>
<dbReference type="FunFam" id="3.65.10.10:FF:000001">
    <property type="entry name" value="UDP-N-acetylglucosamine 1-carboxyvinyltransferase"/>
    <property type="match status" value="1"/>
</dbReference>
<keyword evidence="8 12" id="KW-0131">Cell cycle</keyword>
<feature type="binding site" evidence="12">
    <location>
        <begin position="153"/>
        <end position="157"/>
    </location>
    <ligand>
        <name>UDP-N-acetyl-alpha-D-glucosamine</name>
        <dbReference type="ChEBI" id="CHEBI:57705"/>
    </ligand>
</feature>
<dbReference type="InterPro" id="IPR050068">
    <property type="entry name" value="MurA_subfamily"/>
</dbReference>
<proteinExistence type="inferred from homology"/>
<evidence type="ECO:0000256" key="8">
    <source>
        <dbReference type="ARBA" id="ARBA00023306"/>
    </source>
</evidence>
<comment type="pathway">
    <text evidence="2 12">Cell wall biogenesis; peptidoglycan biosynthesis.</text>
</comment>
<evidence type="ECO:0000313" key="14">
    <source>
        <dbReference type="EMBL" id="EDP23423.1"/>
    </source>
</evidence>
<feature type="binding site" evidence="12">
    <location>
        <position position="338"/>
    </location>
    <ligand>
        <name>UDP-N-acetyl-alpha-D-glucosamine</name>
        <dbReference type="ChEBI" id="CHEBI:57705"/>
    </ligand>
</feature>
<dbReference type="GO" id="GO:0051301">
    <property type="term" value="P:cell division"/>
    <property type="evidence" value="ECO:0007669"/>
    <property type="project" value="UniProtKB-KW"/>
</dbReference>
<comment type="catalytic activity">
    <reaction evidence="11 12">
        <text>phosphoenolpyruvate + UDP-N-acetyl-alpha-D-glucosamine = UDP-N-acetyl-3-O-(1-carboxyvinyl)-alpha-D-glucosamine + phosphate</text>
        <dbReference type="Rhea" id="RHEA:18681"/>
        <dbReference type="ChEBI" id="CHEBI:43474"/>
        <dbReference type="ChEBI" id="CHEBI:57705"/>
        <dbReference type="ChEBI" id="CHEBI:58702"/>
        <dbReference type="ChEBI" id="CHEBI:68483"/>
        <dbReference type="EC" id="2.5.1.7"/>
    </reaction>
</comment>
<comment type="similarity">
    <text evidence="10 12">Belongs to the EPSP synthase family. MurA subfamily.</text>
</comment>
<accession>A8SM74</accession>
<evidence type="ECO:0000256" key="1">
    <source>
        <dbReference type="ARBA" id="ARBA00004496"/>
    </source>
</evidence>
<evidence type="ECO:0000256" key="5">
    <source>
        <dbReference type="ARBA" id="ARBA00022679"/>
    </source>
</evidence>
<dbReference type="SUPFAM" id="SSF55205">
    <property type="entry name" value="EPT/RTPC-like"/>
    <property type="match status" value="1"/>
</dbReference>
<comment type="subcellular location">
    <subcellularLocation>
        <location evidence="1 12">Cytoplasm</location>
    </subcellularLocation>
</comment>
<dbReference type="GO" id="GO:0008360">
    <property type="term" value="P:regulation of cell shape"/>
    <property type="evidence" value="ECO:0007669"/>
    <property type="project" value="UniProtKB-KW"/>
</dbReference>
<dbReference type="InterPro" id="IPR013792">
    <property type="entry name" value="RNA3'P_cycl/enolpyr_Trfase_a/b"/>
</dbReference>
<evidence type="ECO:0000256" key="10">
    <source>
        <dbReference type="ARBA" id="ARBA00038367"/>
    </source>
</evidence>
<comment type="caution">
    <text evidence="14">The sequence shown here is derived from an EMBL/GenBank/DDBJ whole genome shotgun (WGS) entry which is preliminary data.</text>
</comment>
<dbReference type="PANTHER" id="PTHR43783:SF1">
    <property type="entry name" value="UDP-N-ACETYLGLUCOSAMINE 1-CARBOXYVINYLTRANSFERASE"/>
    <property type="match status" value="1"/>
</dbReference>
<gene>
    <name evidence="12 14" type="primary">murA</name>
    <name evidence="14" type="ORF">PEPMIC_01227</name>
</gene>
<evidence type="ECO:0000256" key="11">
    <source>
        <dbReference type="ARBA" id="ARBA00047527"/>
    </source>
</evidence>
<keyword evidence="9 12" id="KW-0961">Cell wall biogenesis/degradation</keyword>
<evidence type="ECO:0000256" key="12">
    <source>
        <dbReference type="HAMAP-Rule" id="MF_00111"/>
    </source>
</evidence>
<evidence type="ECO:0000259" key="13">
    <source>
        <dbReference type="Pfam" id="PF00275"/>
    </source>
</evidence>
<dbReference type="Gene3D" id="3.65.10.10">
    <property type="entry name" value="Enolpyruvate transferase domain"/>
    <property type="match status" value="2"/>
</dbReference>
<dbReference type="eggNOG" id="COG0766">
    <property type="taxonomic scope" value="Bacteria"/>
</dbReference>
<organism evidence="14 15">
    <name type="scientific">Parvimonas micra ATCC 33270</name>
    <dbReference type="NCBI Taxonomy" id="411465"/>
    <lineage>
        <taxon>Bacteria</taxon>
        <taxon>Bacillati</taxon>
        <taxon>Bacillota</taxon>
        <taxon>Tissierellia</taxon>
        <taxon>Tissierellales</taxon>
        <taxon>Peptoniphilaceae</taxon>
        <taxon>Parvimonas</taxon>
    </lineage>
</organism>
<feature type="modified residue" description="2-(S-cysteinyl)pyruvic acid O-phosphothioketal" evidence="12">
    <location>
        <position position="148"/>
    </location>
</feature>
<evidence type="ECO:0000256" key="2">
    <source>
        <dbReference type="ARBA" id="ARBA00004752"/>
    </source>
</evidence>
<dbReference type="InterPro" id="IPR001986">
    <property type="entry name" value="Enolpyruvate_Tfrase_dom"/>
</dbReference>
<name>A8SM74_9FIRM</name>
<dbReference type="Proteomes" id="UP000003162">
    <property type="component" value="Unassembled WGS sequence"/>
</dbReference>
<evidence type="ECO:0000313" key="15">
    <source>
        <dbReference type="Proteomes" id="UP000003162"/>
    </source>
</evidence>
<keyword evidence="6 12" id="KW-0133">Cell shape</keyword>
<keyword evidence="4 12" id="KW-0132">Cell division</keyword>